<dbReference type="KEGG" id="ppw:PputW619_1263"/>
<dbReference type="EMBL" id="CP000949">
    <property type="protein sequence ID" value="ACA71768.1"/>
    <property type="molecule type" value="Genomic_DNA"/>
</dbReference>
<evidence type="ECO:0000256" key="1">
    <source>
        <dbReference type="SAM" id="MobiDB-lite"/>
    </source>
</evidence>
<feature type="region of interest" description="Disordered" evidence="1">
    <location>
        <begin position="1"/>
        <end position="21"/>
    </location>
</feature>
<evidence type="ECO:0000313" key="2">
    <source>
        <dbReference type="EMBL" id="ACA71768.1"/>
    </source>
</evidence>
<protein>
    <recommendedName>
        <fullName evidence="3">Delta-60 repeat domain-containing protein</fullName>
    </recommendedName>
</protein>
<proteinExistence type="predicted"/>
<sequence length="443" mass="48170">MNISRKRVRSTRESRESPSLACTSVELPKAPIDRDYGIDGLAHILEKIAGSRADSTAIIKSMVSGGRSYVIGESYNPNTEDAKVFVACLKDDGMLDNSFNNDGIFDFNKTASAAYKSIESIVEDDEGNLLIAVLMKGQSASHLWKLSAKGQPDLTFGEGKGYVDTHDLIDGDLLLEHLALAKDRIFVTALRRGPQIFEPVVIGLNSNGALREDFGVGGFLDVSKLIPQTDSHIIDGIASFTPPSGAQHLVLAWYLVREDDAYSVTTALTTEGKVDNAFGKNGHHWSDPWIINNGFSVDRVANRITFYGELYDLDEEISHPTVYRIDYSGMPAKEFNGGEALKFDQPGGWYAGVETGDGLVGYGSFYTYMLAFSLTSAGKFDTRFVPPFGYGQVGAQPPDDGFYTSKSTVTLDPGNKRLLINGRDEEARGSTVPSVIAVSLRTA</sequence>
<gene>
    <name evidence="2" type="ordered locus">PputW619_1263</name>
</gene>
<accession>B1J1Q6</accession>
<reference evidence="2" key="1">
    <citation type="submission" date="2008-02" db="EMBL/GenBank/DDBJ databases">
        <title>Complete sequence of Psuedomonas putida W619.</title>
        <authorList>
            <consortium name="US DOE Joint Genome Institute"/>
            <person name="Copeland A."/>
            <person name="Lucas S."/>
            <person name="Lapidus A."/>
            <person name="Barry K."/>
            <person name="Detter J.C."/>
            <person name="Glavina del Rio T."/>
            <person name="Dalin E."/>
            <person name="Tice H."/>
            <person name="Pitluck S."/>
            <person name="Chain P."/>
            <person name="Malfatti S."/>
            <person name="Shin M."/>
            <person name="Vergez L."/>
            <person name="Schmutz J."/>
            <person name="Larimer F."/>
            <person name="Land M."/>
            <person name="Hauser L."/>
            <person name="Kyrpides N."/>
            <person name="Kim E."/>
            <person name="Taghavi S."/>
            <person name="Vangronsveld D."/>
            <person name="van der Lelie D."/>
            <person name="Richardson P."/>
        </authorList>
    </citation>
    <scope>NUCLEOTIDE SEQUENCE</scope>
    <source>
        <strain evidence="2">W619</strain>
    </source>
</reference>
<organism evidence="2">
    <name type="scientific">Pseudomonas putida (strain W619)</name>
    <dbReference type="NCBI Taxonomy" id="390235"/>
    <lineage>
        <taxon>Bacteria</taxon>
        <taxon>Pseudomonadati</taxon>
        <taxon>Pseudomonadota</taxon>
        <taxon>Gammaproteobacteria</taxon>
        <taxon>Pseudomonadales</taxon>
        <taxon>Pseudomonadaceae</taxon>
        <taxon>Pseudomonas</taxon>
    </lineage>
</organism>
<evidence type="ECO:0008006" key="3">
    <source>
        <dbReference type="Google" id="ProtNLM"/>
    </source>
</evidence>
<dbReference type="AlphaFoldDB" id="B1J1Q6"/>
<dbReference type="HOGENOM" id="CLU_650302_0_0_6"/>
<name>B1J1Q6_PSEPW</name>